<comment type="caution">
    <text evidence="1">The sequence shown here is derived from an EMBL/GenBank/DDBJ whole genome shotgun (WGS) entry which is preliminary data.</text>
</comment>
<keyword evidence="2" id="KW-1185">Reference proteome</keyword>
<gene>
    <name evidence="1" type="ORF">GCM10023191_008740</name>
</gene>
<dbReference type="EMBL" id="BAABHF010000009">
    <property type="protein sequence ID" value="GAA4484927.1"/>
    <property type="molecule type" value="Genomic_DNA"/>
</dbReference>
<reference evidence="2" key="1">
    <citation type="journal article" date="2019" name="Int. J. Syst. Evol. Microbiol.">
        <title>The Global Catalogue of Microorganisms (GCM) 10K type strain sequencing project: providing services to taxonomists for standard genome sequencing and annotation.</title>
        <authorList>
            <consortium name="The Broad Institute Genomics Platform"/>
            <consortium name="The Broad Institute Genome Sequencing Center for Infectious Disease"/>
            <person name="Wu L."/>
            <person name="Ma J."/>
        </authorList>
    </citation>
    <scope>NUCLEOTIDE SEQUENCE [LARGE SCALE GENOMIC DNA]</scope>
    <source>
        <strain evidence="2">JCM 17933</strain>
    </source>
</reference>
<accession>A0ABP8PCG6</accession>
<sequence>MGFTHYSPAMGSMIALLVRSPYEVARLRSSQHWPGDFTEETDCGDGWRAAFSDDGPQDMNGAVQAYMRETGCSALLFLILDEGCALVHTAVPGGPTRHAILGLRTAIGAGIDTTGYQVAETRQELLAWAYAAGTAPRPDMLDTVLFHDGGEGLGIKLTAGLFAGLGIPDFRDTNPFEPSAQQDDKVITGPKQEVEAEAVMLARSPVNISKLRAAYGWPGGWGHEQKFKKNWRAASSGEWPDDTHGVLNAFATETGGPVLLSYVTDAGFVIVKGTSRPGQYWETVLGLDAAHAVGHGAQYDESDIYPFHKNSRIWSADAGLTSDDQTLRIAYERPGALGEEVPLLFVLYAGLGIPGCEHIPPYWDGSPLEPDAGGWVIVPSFQISFG</sequence>
<organism evidence="1 2">
    <name type="scientific">Actinoallomurus oryzae</name>
    <dbReference type="NCBI Taxonomy" id="502180"/>
    <lineage>
        <taxon>Bacteria</taxon>
        <taxon>Bacillati</taxon>
        <taxon>Actinomycetota</taxon>
        <taxon>Actinomycetes</taxon>
        <taxon>Streptosporangiales</taxon>
        <taxon>Thermomonosporaceae</taxon>
        <taxon>Actinoallomurus</taxon>
    </lineage>
</organism>
<name>A0ABP8PCG6_9ACTN</name>
<evidence type="ECO:0000313" key="1">
    <source>
        <dbReference type="EMBL" id="GAA4484927.1"/>
    </source>
</evidence>
<protein>
    <submittedName>
        <fullName evidence="1">Uncharacterized protein</fullName>
    </submittedName>
</protein>
<proteinExistence type="predicted"/>
<dbReference type="Proteomes" id="UP001500503">
    <property type="component" value="Unassembled WGS sequence"/>
</dbReference>
<evidence type="ECO:0000313" key="2">
    <source>
        <dbReference type="Proteomes" id="UP001500503"/>
    </source>
</evidence>